<comment type="caution">
    <text evidence="2">The sequence shown here is derived from an EMBL/GenBank/DDBJ whole genome shotgun (WGS) entry which is preliminary data.</text>
</comment>
<organism evidence="2 3">
    <name type="scientific">Candidatus Muproteobacteria bacterium RBG_16_60_9</name>
    <dbReference type="NCBI Taxonomy" id="1817755"/>
    <lineage>
        <taxon>Bacteria</taxon>
        <taxon>Pseudomonadati</taxon>
        <taxon>Pseudomonadota</taxon>
        <taxon>Candidatus Muproteobacteria</taxon>
    </lineage>
</organism>
<dbReference type="PANTHER" id="PTHR34846:SF11">
    <property type="entry name" value="4-CARBOXYMUCONOLACTONE DECARBOXYLASE FAMILY PROTEIN (AFU_ORTHOLOGUE AFUA_6G11590)"/>
    <property type="match status" value="1"/>
</dbReference>
<name>A0A1F6VA64_9PROT</name>
<reference evidence="2 3" key="1">
    <citation type="journal article" date="2016" name="Nat. Commun.">
        <title>Thousands of microbial genomes shed light on interconnected biogeochemical processes in an aquifer system.</title>
        <authorList>
            <person name="Anantharaman K."/>
            <person name="Brown C.T."/>
            <person name="Hug L.A."/>
            <person name="Sharon I."/>
            <person name="Castelle C.J."/>
            <person name="Probst A.J."/>
            <person name="Thomas B.C."/>
            <person name="Singh A."/>
            <person name="Wilkins M.J."/>
            <person name="Karaoz U."/>
            <person name="Brodie E.L."/>
            <person name="Williams K.H."/>
            <person name="Hubbard S.S."/>
            <person name="Banfield J.F."/>
        </authorList>
    </citation>
    <scope>NUCLEOTIDE SEQUENCE [LARGE SCALE GENOMIC DNA]</scope>
</reference>
<proteinExistence type="predicted"/>
<sequence>MAEPKDLVESIRARRGGRLLNLDRMLLHSPALARGWNAYLGAVRTELTVPAKLRELAICAVAALNGAEYEFHHHAPVFIQAGGTAAQCDALRRLPVTDNELSLFDTTERAVIQFTTEMTRAVRVSEETFALARGALASEQQLVELTGIVAAYNMVSRFLVALEIEPE</sequence>
<dbReference type="EMBL" id="MFSP01000086">
    <property type="protein sequence ID" value="OGI66475.1"/>
    <property type="molecule type" value="Genomic_DNA"/>
</dbReference>
<gene>
    <name evidence="2" type="ORF">A2W18_00440</name>
</gene>
<evidence type="ECO:0000313" key="3">
    <source>
        <dbReference type="Proteomes" id="UP000179076"/>
    </source>
</evidence>
<dbReference type="Proteomes" id="UP000179076">
    <property type="component" value="Unassembled WGS sequence"/>
</dbReference>
<dbReference type="Pfam" id="PF02627">
    <property type="entry name" value="CMD"/>
    <property type="match status" value="1"/>
</dbReference>
<protein>
    <submittedName>
        <fullName evidence="2">Carboxymuconolactone decarboxylase</fullName>
    </submittedName>
</protein>
<evidence type="ECO:0000259" key="1">
    <source>
        <dbReference type="Pfam" id="PF02627"/>
    </source>
</evidence>
<dbReference type="InterPro" id="IPR029032">
    <property type="entry name" value="AhpD-like"/>
</dbReference>
<dbReference type="PANTHER" id="PTHR34846">
    <property type="entry name" value="4-CARBOXYMUCONOLACTONE DECARBOXYLASE FAMILY PROTEIN (AFU_ORTHOLOGUE AFUA_6G11590)"/>
    <property type="match status" value="1"/>
</dbReference>
<dbReference type="Gene3D" id="1.20.1290.10">
    <property type="entry name" value="AhpD-like"/>
    <property type="match status" value="1"/>
</dbReference>
<accession>A0A1F6VA64</accession>
<dbReference type="GO" id="GO:0051920">
    <property type="term" value="F:peroxiredoxin activity"/>
    <property type="evidence" value="ECO:0007669"/>
    <property type="project" value="InterPro"/>
</dbReference>
<dbReference type="InterPro" id="IPR003779">
    <property type="entry name" value="CMD-like"/>
</dbReference>
<evidence type="ECO:0000313" key="2">
    <source>
        <dbReference type="EMBL" id="OGI66475.1"/>
    </source>
</evidence>
<dbReference type="AlphaFoldDB" id="A0A1F6VA64"/>
<feature type="domain" description="Carboxymuconolactone decarboxylase-like" evidence="1">
    <location>
        <begin position="30"/>
        <end position="94"/>
    </location>
</feature>
<dbReference type="SUPFAM" id="SSF69118">
    <property type="entry name" value="AhpD-like"/>
    <property type="match status" value="1"/>
</dbReference>